<dbReference type="InterPro" id="IPR003795">
    <property type="entry name" value="DUF192"/>
</dbReference>
<evidence type="ECO:0000313" key="3">
    <source>
        <dbReference type="Proteomes" id="UP000304912"/>
    </source>
</evidence>
<name>A0A5B7YGP5_9ALTE</name>
<evidence type="ECO:0000256" key="1">
    <source>
        <dbReference type="SAM" id="SignalP"/>
    </source>
</evidence>
<dbReference type="PANTHER" id="PTHR37953">
    <property type="entry name" value="UPF0127 PROTEIN MJ1496"/>
    <property type="match status" value="1"/>
</dbReference>
<dbReference type="InterPro" id="IPR038695">
    <property type="entry name" value="Saro_0823-like_sf"/>
</dbReference>
<dbReference type="PANTHER" id="PTHR37953:SF1">
    <property type="entry name" value="UPF0127 PROTEIN MJ1496"/>
    <property type="match status" value="1"/>
</dbReference>
<keyword evidence="1" id="KW-0732">Signal</keyword>
<keyword evidence="3" id="KW-1185">Reference proteome</keyword>
<evidence type="ECO:0000313" key="2">
    <source>
        <dbReference type="EMBL" id="QCZ94536.1"/>
    </source>
</evidence>
<feature type="chain" id="PRO_5023031225" evidence="1">
    <location>
        <begin position="23"/>
        <end position="153"/>
    </location>
</feature>
<dbReference type="KEGG" id="salk:FBQ74_14140"/>
<feature type="signal peptide" evidence="1">
    <location>
        <begin position="1"/>
        <end position="22"/>
    </location>
</feature>
<dbReference type="PROSITE" id="PS51257">
    <property type="entry name" value="PROKAR_LIPOPROTEIN"/>
    <property type="match status" value="1"/>
</dbReference>
<dbReference type="RefSeq" id="WP_139757274.1">
    <property type="nucleotide sequence ID" value="NZ_CP039852.1"/>
</dbReference>
<dbReference type="Pfam" id="PF02643">
    <property type="entry name" value="DUF192"/>
    <property type="match status" value="1"/>
</dbReference>
<organism evidence="2 3">
    <name type="scientific">Salinimonas iocasae</name>
    <dbReference type="NCBI Taxonomy" id="2572577"/>
    <lineage>
        <taxon>Bacteria</taxon>
        <taxon>Pseudomonadati</taxon>
        <taxon>Pseudomonadota</taxon>
        <taxon>Gammaproteobacteria</taxon>
        <taxon>Alteromonadales</taxon>
        <taxon>Alteromonadaceae</taxon>
        <taxon>Alteromonas/Salinimonas group</taxon>
        <taxon>Salinimonas</taxon>
    </lineage>
</organism>
<protein>
    <submittedName>
        <fullName evidence="2">DUF192 domain-containing protein</fullName>
    </submittedName>
</protein>
<proteinExistence type="predicted"/>
<dbReference type="Gene3D" id="2.60.120.1140">
    <property type="entry name" value="Protein of unknown function DUF192"/>
    <property type="match status" value="1"/>
</dbReference>
<sequence length="153" mass="16996">MRISLLLLCFMSAWLLSSCAKANDSSQISFDEVSVAIAGENYEFEYAQTFEQRAQGLMNRRSLCNDCGMLFRFSPPKQASMWMKNTYIPLDVAFINKQGVITDIKALQPHDLTSVGASGVVAYALEMNQGWFAAHDVSEGDTIKINPPSDNQD</sequence>
<dbReference type="OrthoDB" id="5526466at2"/>
<dbReference type="Proteomes" id="UP000304912">
    <property type="component" value="Chromosome"/>
</dbReference>
<dbReference type="AlphaFoldDB" id="A0A5B7YGP5"/>
<reference evidence="2 3" key="1">
    <citation type="submission" date="2019-04" db="EMBL/GenBank/DDBJ databases">
        <title>Salinimonas iocasae sp. nov., a halophilic bacterium isolated from the outer tube casing of tubeworms in Okinawa Trough.</title>
        <authorList>
            <person name="Zhang H."/>
            <person name="Wang H."/>
            <person name="Li C."/>
        </authorList>
    </citation>
    <scope>NUCLEOTIDE SEQUENCE [LARGE SCALE GENOMIC DNA]</scope>
    <source>
        <strain evidence="2 3">KX18D6</strain>
    </source>
</reference>
<accession>A0A5B7YGP5</accession>
<gene>
    <name evidence="2" type="ORF">FBQ74_14140</name>
</gene>
<dbReference type="EMBL" id="CP039852">
    <property type="protein sequence ID" value="QCZ94536.1"/>
    <property type="molecule type" value="Genomic_DNA"/>
</dbReference>